<gene>
    <name evidence="2" type="ORF">XA68_17542</name>
</gene>
<name>A0A2A9PJG7_OPHUN</name>
<organism evidence="2 3">
    <name type="scientific">Ophiocordyceps unilateralis</name>
    <name type="common">Zombie-ant fungus</name>
    <name type="synonym">Torrubia unilateralis</name>
    <dbReference type="NCBI Taxonomy" id="268505"/>
    <lineage>
        <taxon>Eukaryota</taxon>
        <taxon>Fungi</taxon>
        <taxon>Dikarya</taxon>
        <taxon>Ascomycota</taxon>
        <taxon>Pezizomycotina</taxon>
        <taxon>Sordariomycetes</taxon>
        <taxon>Hypocreomycetidae</taxon>
        <taxon>Hypocreales</taxon>
        <taxon>Ophiocordycipitaceae</taxon>
        <taxon>Ophiocordyceps</taxon>
    </lineage>
</organism>
<keyword evidence="3" id="KW-1185">Reference proteome</keyword>
<feature type="compositionally biased region" description="Polar residues" evidence="1">
    <location>
        <begin position="56"/>
        <end position="68"/>
    </location>
</feature>
<accession>A0A2A9PJG7</accession>
<proteinExistence type="predicted"/>
<reference evidence="2 3" key="1">
    <citation type="journal article" date="2015" name="BMC Genomics">
        <title>Gene expression during zombie ant biting behavior reflects the complexity underlying fungal parasitic behavioral manipulation.</title>
        <authorList>
            <person name="de Bekker C."/>
            <person name="Ohm R.A."/>
            <person name="Loreto R.G."/>
            <person name="Sebastian A."/>
            <person name="Albert I."/>
            <person name="Merrow M."/>
            <person name="Brachmann A."/>
            <person name="Hughes D.P."/>
        </authorList>
    </citation>
    <scope>NUCLEOTIDE SEQUENCE [LARGE SCALE GENOMIC DNA]</scope>
    <source>
        <strain evidence="2 3">SC16a</strain>
    </source>
</reference>
<evidence type="ECO:0000313" key="3">
    <source>
        <dbReference type="Proteomes" id="UP000037136"/>
    </source>
</evidence>
<reference evidence="2 3" key="2">
    <citation type="journal article" date="2017" name="Sci. Rep.">
        <title>Ant-infecting Ophiocordyceps genomes reveal a high diversity of potential behavioral manipulation genes and a possible major role for enterotoxins.</title>
        <authorList>
            <person name="de Bekker C."/>
            <person name="Ohm R.A."/>
            <person name="Evans H.C."/>
            <person name="Brachmann A."/>
            <person name="Hughes D.P."/>
        </authorList>
    </citation>
    <scope>NUCLEOTIDE SEQUENCE [LARGE SCALE GENOMIC DNA]</scope>
    <source>
        <strain evidence="2 3">SC16a</strain>
    </source>
</reference>
<dbReference type="AlphaFoldDB" id="A0A2A9PJG7"/>
<comment type="caution">
    <text evidence="2">The sequence shown here is derived from an EMBL/GenBank/DDBJ whole genome shotgun (WGS) entry which is preliminary data.</text>
</comment>
<evidence type="ECO:0000313" key="2">
    <source>
        <dbReference type="EMBL" id="PFH61364.1"/>
    </source>
</evidence>
<sequence length="88" mass="9628">MGCFVPSIRTSIHTYYPRVSLNLNSHRPQRGILVFGLQRHGGTETQRHKAHACRGSSPTSHETQSHTLNPPAISSVASAFETAPSSYI</sequence>
<evidence type="ECO:0000256" key="1">
    <source>
        <dbReference type="SAM" id="MobiDB-lite"/>
    </source>
</evidence>
<protein>
    <submittedName>
        <fullName evidence="2">Uncharacterized protein</fullName>
    </submittedName>
</protein>
<dbReference type="EMBL" id="LAZP02000075">
    <property type="protein sequence ID" value="PFH61364.1"/>
    <property type="molecule type" value="Genomic_DNA"/>
</dbReference>
<feature type="region of interest" description="Disordered" evidence="1">
    <location>
        <begin position="41"/>
        <end position="76"/>
    </location>
</feature>
<dbReference type="Proteomes" id="UP000037136">
    <property type="component" value="Unassembled WGS sequence"/>
</dbReference>